<organism evidence="1 2">
    <name type="scientific">Chrysodeixis includens</name>
    <name type="common">Soybean looper</name>
    <name type="synonym">Pseudoplusia includens</name>
    <dbReference type="NCBI Taxonomy" id="689277"/>
    <lineage>
        <taxon>Eukaryota</taxon>
        <taxon>Metazoa</taxon>
        <taxon>Ecdysozoa</taxon>
        <taxon>Arthropoda</taxon>
        <taxon>Hexapoda</taxon>
        <taxon>Insecta</taxon>
        <taxon>Pterygota</taxon>
        <taxon>Neoptera</taxon>
        <taxon>Endopterygota</taxon>
        <taxon>Lepidoptera</taxon>
        <taxon>Glossata</taxon>
        <taxon>Ditrysia</taxon>
        <taxon>Noctuoidea</taxon>
        <taxon>Noctuidae</taxon>
        <taxon>Plusiinae</taxon>
        <taxon>Chrysodeixis</taxon>
    </lineage>
</organism>
<gene>
    <name evidence="1" type="ORF">CINC_LOCUS6375</name>
</gene>
<reference evidence="1" key="1">
    <citation type="submission" date="2021-12" db="EMBL/GenBank/DDBJ databases">
        <authorList>
            <person name="King R."/>
        </authorList>
    </citation>
    <scope>NUCLEOTIDE SEQUENCE</scope>
</reference>
<dbReference type="Proteomes" id="UP001154114">
    <property type="component" value="Chromosome 20"/>
</dbReference>
<evidence type="ECO:0000313" key="1">
    <source>
        <dbReference type="EMBL" id="CAD0204065.1"/>
    </source>
</evidence>
<protein>
    <submittedName>
        <fullName evidence="1">Uncharacterized protein</fullName>
    </submittedName>
</protein>
<name>A0A9N8KV63_CHRIL</name>
<evidence type="ECO:0000313" key="2">
    <source>
        <dbReference type="Proteomes" id="UP001154114"/>
    </source>
</evidence>
<dbReference type="AlphaFoldDB" id="A0A9N8KV63"/>
<dbReference type="EMBL" id="LR824023">
    <property type="protein sequence ID" value="CAD0204065.1"/>
    <property type="molecule type" value="Genomic_DNA"/>
</dbReference>
<accession>A0A9N8KV63</accession>
<keyword evidence="2" id="KW-1185">Reference proteome</keyword>
<proteinExistence type="predicted"/>
<sequence>MRMRTDLSHEITAFTSLSVVRFTVLIPFSCNVLAGLRGADVGLCGKGSGFSTGAVNCVLSDGEYDAVINPNTAVLKHSHLLPNYAADYENCKTQSQSLRSVRSSGPFSAILIHGGKATIIEQVNTRDVDACGINISLSSQPPADAMHHHKPQSSRLQTLALINLAPLSC</sequence>